<evidence type="ECO:0000259" key="1">
    <source>
        <dbReference type="Pfam" id="PF15978"/>
    </source>
</evidence>
<accession>A0A0J8G6W1</accession>
<organism evidence="2 3">
    <name type="scientific">Pseudomonas fildesensis</name>
    <dbReference type="NCBI Taxonomy" id="1674920"/>
    <lineage>
        <taxon>Bacteria</taxon>
        <taxon>Pseudomonadati</taxon>
        <taxon>Pseudomonadota</taxon>
        <taxon>Gammaproteobacteria</taxon>
        <taxon>Pseudomonadales</taxon>
        <taxon>Pseudomonadaceae</taxon>
        <taxon>Pseudomonas</taxon>
    </lineage>
</organism>
<evidence type="ECO:0000313" key="3">
    <source>
        <dbReference type="Proteomes" id="UP000037551"/>
    </source>
</evidence>
<dbReference type="Pfam" id="PF15978">
    <property type="entry name" value="TnsD"/>
    <property type="match status" value="1"/>
</dbReference>
<dbReference type="EMBL" id="LFMW01000003">
    <property type="protein sequence ID" value="KMT56619.1"/>
    <property type="molecule type" value="Genomic_DNA"/>
</dbReference>
<proteinExistence type="predicted"/>
<dbReference type="OrthoDB" id="470139at2"/>
<sequence>MDAFEQNSGGRWGDARLLIEKHTIFPFFAPFQSQVAVYDALIRLRSPVMGSLKYQLGLVCGGFGADHPLRACLSCMRRDIELCGVSYWHLDHQYPGVVICSTHGEALRECTRNRRWCGRFSWTLPEEATLRDMGYGALADEEQEKLALLSDACRDLASFGLNQHFDPLVVANAYRHCLPKLGAPQSLLAHLLPLRRFHPYEGLPATAEVASSFITQMARSPRRHVHPLKHLVMLTWLFGDLPSFVQCYEVSSRQLATPVLRDDNIQQPRDLVPIDITRGPPRPKRLKPRLRAVLLRRLAEGVAKRVICDEFQITISTVNKLLRSEPGVQASWSSRQIDLSQALHRSRWSDLRQRFPSLSLTDLRKKCPSLYAWLYRNDRKWLDVQTVQISKPCRSRPARVDWESRDDSLLRELRVELIRAFGADHDMHLKQSQIFALMPRLAQSLERRDRYPRTRAYVKLLSIR</sequence>
<feature type="domain" description="Transposon Tn7 transposition protein TnsD C-terminal" evidence="1">
    <location>
        <begin position="296"/>
        <end position="458"/>
    </location>
</feature>
<evidence type="ECO:0000313" key="2">
    <source>
        <dbReference type="EMBL" id="KMT56619.1"/>
    </source>
</evidence>
<gene>
    <name evidence="2" type="ORF">ACR52_06185</name>
</gene>
<dbReference type="InterPro" id="IPR032750">
    <property type="entry name" value="TnsD_C"/>
</dbReference>
<dbReference type="AlphaFoldDB" id="A0A0J8G6W1"/>
<reference evidence="2 3" key="1">
    <citation type="submission" date="2015-06" db="EMBL/GenBank/DDBJ databases">
        <title>Draft genome sequence of an Antarctic Pseudomonas sp. strain KG01 with full potential for biotechnological applications.</title>
        <authorList>
            <person name="Pavlov M.S."/>
            <person name="Lira F."/>
            <person name="Martinez J.L."/>
            <person name="Marshall S.H."/>
        </authorList>
    </citation>
    <scope>NUCLEOTIDE SEQUENCE [LARGE SCALE GENOMIC DNA]</scope>
    <source>
        <strain evidence="2 3">KG01</strain>
    </source>
</reference>
<keyword evidence="3" id="KW-1185">Reference proteome</keyword>
<dbReference type="PATRIC" id="fig|1674920.3.peg.3909"/>
<protein>
    <recommendedName>
        <fullName evidence="1">Transposon Tn7 transposition protein TnsD C-terminal domain-containing protein</fullName>
    </recommendedName>
</protein>
<comment type="caution">
    <text evidence="2">The sequence shown here is derived from an EMBL/GenBank/DDBJ whole genome shotgun (WGS) entry which is preliminary data.</text>
</comment>
<dbReference type="STRING" id="1674920.ACR52_06185"/>
<dbReference type="Proteomes" id="UP000037551">
    <property type="component" value="Unassembled WGS sequence"/>
</dbReference>
<name>A0A0J8G6W1_9PSED</name>